<reference evidence="3 4" key="1">
    <citation type="journal article" date="2016" name="Mol. Biol. Evol.">
        <title>Comparative Genomics of Early-Diverging Mushroom-Forming Fungi Provides Insights into the Origins of Lignocellulose Decay Capabilities.</title>
        <authorList>
            <person name="Nagy L.G."/>
            <person name="Riley R."/>
            <person name="Tritt A."/>
            <person name="Adam C."/>
            <person name="Daum C."/>
            <person name="Floudas D."/>
            <person name="Sun H."/>
            <person name="Yadav J.S."/>
            <person name="Pangilinan J."/>
            <person name="Larsson K.H."/>
            <person name="Matsuura K."/>
            <person name="Barry K."/>
            <person name="Labutti K."/>
            <person name="Kuo R."/>
            <person name="Ohm R.A."/>
            <person name="Bhattacharya S.S."/>
            <person name="Shirouzu T."/>
            <person name="Yoshinaga Y."/>
            <person name="Martin F.M."/>
            <person name="Grigoriev I.V."/>
            <person name="Hibbett D.S."/>
        </authorList>
    </citation>
    <scope>NUCLEOTIDE SEQUENCE [LARGE SCALE GENOMIC DNA]</scope>
    <source>
        <strain evidence="3 4">HHB14362 ss-1</strain>
    </source>
</reference>
<dbReference type="EMBL" id="KV425623">
    <property type="protein sequence ID" value="KZT20253.1"/>
    <property type="molecule type" value="Genomic_DNA"/>
</dbReference>
<sequence length="397" mass="44692">MQAQEIKRLEYLLKQSEEKNNKVTWHNDQLRKDLFNAKQRNNNLATAFGFDDALDAEYAIASGELHDRLCHYFGWADPSQPEQDEALQSRVAALEQELKQLQDRYDALLGAKEKVTARYRSDYKKWKNFKEWLFEDKKKAMHFIKKEKEKRKRKDNEGKGDDRGGGSSPRKEAPAGLSDSPNKTLVNPLNLKRDDAEDLDDLSDTSSVTEDDSQAPLPTPSFDINAYLLSDIAKSINKKKRRISDIADADCSTPLSLEKDFRPSPKKEGSPAKRESPRKQRTPTKRLTSTPTKQCSEEREKENTPSQGKSISPTAGPSIITSKTSSKGKVTNAILGDADTSINALYEIDPARNGGVVFPFSSVVRSKEHRKHLKGGDCECCRDVRVSLMHRVAHGID</sequence>
<organism evidence="3 4">
    <name type="scientific">Neolentinus lepideus HHB14362 ss-1</name>
    <dbReference type="NCBI Taxonomy" id="1314782"/>
    <lineage>
        <taxon>Eukaryota</taxon>
        <taxon>Fungi</taxon>
        <taxon>Dikarya</taxon>
        <taxon>Basidiomycota</taxon>
        <taxon>Agaricomycotina</taxon>
        <taxon>Agaricomycetes</taxon>
        <taxon>Gloeophyllales</taxon>
        <taxon>Gloeophyllaceae</taxon>
        <taxon>Neolentinus</taxon>
    </lineage>
</organism>
<evidence type="ECO:0000256" key="1">
    <source>
        <dbReference type="SAM" id="Coils"/>
    </source>
</evidence>
<feature type="compositionally biased region" description="Basic and acidic residues" evidence="2">
    <location>
        <begin position="154"/>
        <end position="173"/>
    </location>
</feature>
<feature type="compositionally biased region" description="Basic and acidic residues" evidence="2">
    <location>
        <begin position="257"/>
        <end position="278"/>
    </location>
</feature>
<evidence type="ECO:0000256" key="2">
    <source>
        <dbReference type="SAM" id="MobiDB-lite"/>
    </source>
</evidence>
<proteinExistence type="predicted"/>
<dbReference type="STRING" id="1314782.A0A165NXQ2"/>
<protein>
    <recommendedName>
        <fullName evidence="5">DNA endonuclease activator Ctp1 C-terminal domain-containing protein</fullName>
    </recommendedName>
</protein>
<feature type="compositionally biased region" description="Polar residues" evidence="2">
    <location>
        <begin position="304"/>
        <end position="315"/>
    </location>
</feature>
<name>A0A165NXQ2_9AGAM</name>
<dbReference type="OrthoDB" id="5801062at2759"/>
<dbReference type="Proteomes" id="UP000076761">
    <property type="component" value="Unassembled WGS sequence"/>
</dbReference>
<feature type="coiled-coil region" evidence="1">
    <location>
        <begin position="84"/>
        <end position="118"/>
    </location>
</feature>
<accession>A0A165NXQ2</accession>
<gene>
    <name evidence="3" type="ORF">NEOLEDRAFT_1245327</name>
</gene>
<keyword evidence="4" id="KW-1185">Reference proteome</keyword>
<feature type="compositionally biased region" description="Low complexity" evidence="2">
    <location>
        <begin position="318"/>
        <end position="327"/>
    </location>
</feature>
<dbReference type="AlphaFoldDB" id="A0A165NXQ2"/>
<evidence type="ECO:0008006" key="5">
    <source>
        <dbReference type="Google" id="ProtNLM"/>
    </source>
</evidence>
<keyword evidence="1" id="KW-0175">Coiled coil</keyword>
<feature type="region of interest" description="Disordered" evidence="2">
    <location>
        <begin position="145"/>
        <end position="224"/>
    </location>
</feature>
<evidence type="ECO:0000313" key="4">
    <source>
        <dbReference type="Proteomes" id="UP000076761"/>
    </source>
</evidence>
<feature type="compositionally biased region" description="Acidic residues" evidence="2">
    <location>
        <begin position="196"/>
        <end position="213"/>
    </location>
</feature>
<feature type="compositionally biased region" description="Polar residues" evidence="2">
    <location>
        <begin position="285"/>
        <end position="294"/>
    </location>
</feature>
<dbReference type="InParanoid" id="A0A165NXQ2"/>
<feature type="region of interest" description="Disordered" evidence="2">
    <location>
        <begin position="237"/>
        <end position="327"/>
    </location>
</feature>
<evidence type="ECO:0000313" key="3">
    <source>
        <dbReference type="EMBL" id="KZT20253.1"/>
    </source>
</evidence>